<dbReference type="Gene3D" id="3.20.20.370">
    <property type="entry name" value="Glycoside hydrolase/deacetylase"/>
    <property type="match status" value="1"/>
</dbReference>
<dbReference type="PROSITE" id="PS51677">
    <property type="entry name" value="NODB"/>
    <property type="match status" value="1"/>
</dbReference>
<dbReference type="EMBL" id="DVFW01000028">
    <property type="protein sequence ID" value="HIQ80906.1"/>
    <property type="molecule type" value="Genomic_DNA"/>
</dbReference>
<dbReference type="InterPro" id="IPR011330">
    <property type="entry name" value="Glyco_hydro/deAcase_b/a-brl"/>
</dbReference>
<evidence type="ECO:0000313" key="4">
    <source>
        <dbReference type="Proteomes" id="UP000886787"/>
    </source>
</evidence>
<dbReference type="InterPro" id="IPR002509">
    <property type="entry name" value="NODB_dom"/>
</dbReference>
<sequence length="280" mass="31100">MKFFVLTKQRLLIIGCCLLVGALALSVCMSSYNGVITASTTTRKIPIYCVEQEEKVVSISFDAAWGNEQTQGLLDTLDEYNVKTTFFLVGEWVDKYPDSVKAIHDAGHDVGNHSDTHAHMPQQSREDMLKELNGCNDKIEKITGVRPTLFRPPYGDYNNALVETVNSIHMYCVQWNIDSLDWKDPSPQQMVDRIQKNLSPGSIILLHNGAKNTPQALPMIIEAIRAQGYEIVPISQILLKGSYTTDHEGRMHTDAAPLSTNPSGSVSSKKESSSQSQSNR</sequence>
<feature type="compositionally biased region" description="Low complexity" evidence="1">
    <location>
        <begin position="263"/>
        <end position="280"/>
    </location>
</feature>
<dbReference type="SUPFAM" id="SSF88713">
    <property type="entry name" value="Glycoside hydrolase/deacetylase"/>
    <property type="match status" value="1"/>
</dbReference>
<evidence type="ECO:0000256" key="1">
    <source>
        <dbReference type="SAM" id="MobiDB-lite"/>
    </source>
</evidence>
<evidence type="ECO:0000259" key="2">
    <source>
        <dbReference type="PROSITE" id="PS51677"/>
    </source>
</evidence>
<dbReference type="GO" id="GO:0016020">
    <property type="term" value="C:membrane"/>
    <property type="evidence" value="ECO:0007669"/>
    <property type="project" value="TreeGrafter"/>
</dbReference>
<dbReference type="Proteomes" id="UP000886787">
    <property type="component" value="Unassembled WGS sequence"/>
</dbReference>
<reference evidence="3" key="2">
    <citation type="journal article" date="2021" name="PeerJ">
        <title>Extensive microbial diversity within the chicken gut microbiome revealed by metagenomics and culture.</title>
        <authorList>
            <person name="Gilroy R."/>
            <person name="Ravi A."/>
            <person name="Getino M."/>
            <person name="Pursley I."/>
            <person name="Horton D.L."/>
            <person name="Alikhan N.F."/>
            <person name="Baker D."/>
            <person name="Gharbi K."/>
            <person name="Hall N."/>
            <person name="Watson M."/>
            <person name="Adriaenssens E.M."/>
            <person name="Foster-Nyarko E."/>
            <person name="Jarju S."/>
            <person name="Secka A."/>
            <person name="Antonio M."/>
            <person name="Oren A."/>
            <person name="Chaudhuri R.R."/>
            <person name="La Ragione R."/>
            <person name="Hildebrand F."/>
            <person name="Pallen M.J."/>
        </authorList>
    </citation>
    <scope>NUCLEOTIDE SEQUENCE</scope>
    <source>
        <strain evidence="3">ChiSjej1B19-3389</strain>
    </source>
</reference>
<feature type="region of interest" description="Disordered" evidence="1">
    <location>
        <begin position="248"/>
        <end position="280"/>
    </location>
</feature>
<accession>A0A9D0ZIM1</accession>
<evidence type="ECO:0000313" key="3">
    <source>
        <dbReference type="EMBL" id="HIQ80906.1"/>
    </source>
</evidence>
<dbReference type="PANTHER" id="PTHR10587:SF128">
    <property type="entry name" value="POLYSACCHARIDE DEACETYLASE PDAB-RELATED"/>
    <property type="match status" value="1"/>
</dbReference>
<protein>
    <submittedName>
        <fullName evidence="3">Polysaccharide deacetylase family protein</fullName>
    </submittedName>
</protein>
<dbReference type="CDD" id="cd10917">
    <property type="entry name" value="CE4_NodB_like_6s_7s"/>
    <property type="match status" value="1"/>
</dbReference>
<dbReference type="GO" id="GO:0005975">
    <property type="term" value="P:carbohydrate metabolic process"/>
    <property type="evidence" value="ECO:0007669"/>
    <property type="project" value="InterPro"/>
</dbReference>
<dbReference type="AlphaFoldDB" id="A0A9D0ZIM1"/>
<dbReference type="InterPro" id="IPR050248">
    <property type="entry name" value="Polysacc_deacetylase_ArnD"/>
</dbReference>
<proteinExistence type="predicted"/>
<dbReference type="GO" id="GO:0016810">
    <property type="term" value="F:hydrolase activity, acting on carbon-nitrogen (but not peptide) bonds"/>
    <property type="evidence" value="ECO:0007669"/>
    <property type="project" value="InterPro"/>
</dbReference>
<name>A0A9D0ZIM1_9FIRM</name>
<comment type="caution">
    <text evidence="3">The sequence shown here is derived from an EMBL/GenBank/DDBJ whole genome shotgun (WGS) entry which is preliminary data.</text>
</comment>
<gene>
    <name evidence="3" type="ORF">IAD32_06445</name>
</gene>
<dbReference type="Pfam" id="PF01522">
    <property type="entry name" value="Polysacc_deac_1"/>
    <property type="match status" value="1"/>
</dbReference>
<feature type="domain" description="NodB homology" evidence="2">
    <location>
        <begin position="55"/>
        <end position="232"/>
    </location>
</feature>
<reference evidence="3" key="1">
    <citation type="submission" date="2020-10" db="EMBL/GenBank/DDBJ databases">
        <authorList>
            <person name="Gilroy R."/>
        </authorList>
    </citation>
    <scope>NUCLEOTIDE SEQUENCE</scope>
    <source>
        <strain evidence="3">ChiSjej1B19-3389</strain>
    </source>
</reference>
<dbReference type="PANTHER" id="PTHR10587">
    <property type="entry name" value="GLYCOSYL TRANSFERASE-RELATED"/>
    <property type="match status" value="1"/>
</dbReference>
<organism evidence="3 4">
    <name type="scientific">Candidatus Scatavimonas merdigallinarum</name>
    <dbReference type="NCBI Taxonomy" id="2840914"/>
    <lineage>
        <taxon>Bacteria</taxon>
        <taxon>Bacillati</taxon>
        <taxon>Bacillota</taxon>
        <taxon>Clostridia</taxon>
        <taxon>Eubacteriales</taxon>
        <taxon>Oscillospiraceae</taxon>
        <taxon>Oscillospiraceae incertae sedis</taxon>
        <taxon>Candidatus Scatavimonas</taxon>
    </lineage>
</organism>